<evidence type="ECO:0000256" key="1">
    <source>
        <dbReference type="ARBA" id="ARBA00007287"/>
    </source>
</evidence>
<dbReference type="Pfam" id="PF11495">
    <property type="entry name" value="Regulator_TrmB"/>
    <property type="match status" value="1"/>
</dbReference>
<sequence>MNDPSIEQLLQQFGLSDKEIDTYLAILEQGEAKASVVADEADVSKRHVYSVAETLADRGFVEVNDHVVPTTIRAHPPESVVDTLADGLEKMEPALESRFSQAAPRSESFEVVKSRVTVLKRVAELLGRAEEEVMLAIPHRLLDDVATELRDAIERDVLVVLLVTGAEPDDDLGLDELASVARVWDQPTPTILTVDRELGLVAPPEMFSRANNAAQAIVFAQEQLGPVIVGSFLGNYFPIASEIYAADPEPLPATYRDFRHAVLQAALHIRTGSTIRARVTGRSLHSEDGPNELDGIIVDVRQSLLEPTNSSFPVENTLIIETDRGTYNAGGQGAFVEDFEASMVELQSA</sequence>
<dbReference type="InterPro" id="IPR002831">
    <property type="entry name" value="Tscrpt_reg_TrmB_N"/>
</dbReference>
<dbReference type="PATRIC" id="fig|1227456.3.peg.2532"/>
<dbReference type="RefSeq" id="WP_005043766.1">
    <property type="nucleotide sequence ID" value="NZ_AOME01000068.1"/>
</dbReference>
<keyword evidence="5" id="KW-1185">Reference proteome</keyword>
<proteinExistence type="inferred from homology"/>
<dbReference type="InterPro" id="IPR051797">
    <property type="entry name" value="TrmB-like"/>
</dbReference>
<gene>
    <name evidence="4" type="ORF">C450_12520</name>
</gene>
<dbReference type="CDD" id="cd09124">
    <property type="entry name" value="PLDc_like_TrmB_middle"/>
    <property type="match status" value="1"/>
</dbReference>
<evidence type="ECO:0000313" key="4">
    <source>
        <dbReference type="EMBL" id="EMA51300.1"/>
    </source>
</evidence>
<feature type="domain" description="Transcription regulator TrmB N-terminal" evidence="2">
    <location>
        <begin position="10"/>
        <end position="78"/>
    </location>
</feature>
<comment type="caution">
    <text evidence="4">The sequence shown here is derived from an EMBL/GenBank/DDBJ whole genome shotgun (WGS) entry which is preliminary data.</text>
</comment>
<dbReference type="STRING" id="1227456.C450_12520"/>
<dbReference type="PANTHER" id="PTHR34293">
    <property type="entry name" value="HTH-TYPE TRANSCRIPTIONAL REGULATOR TRMBL2"/>
    <property type="match status" value="1"/>
</dbReference>
<protein>
    <submittedName>
        <fullName evidence="4">Transcriptional regulator</fullName>
    </submittedName>
</protein>
<dbReference type="InterPro" id="IPR036390">
    <property type="entry name" value="WH_DNA-bd_sf"/>
</dbReference>
<dbReference type="SUPFAM" id="SSF46785">
    <property type="entry name" value="Winged helix' DNA-binding domain"/>
    <property type="match status" value="1"/>
</dbReference>
<reference evidence="4 5" key="1">
    <citation type="journal article" date="2014" name="PLoS Genet.">
        <title>Phylogenetically driven sequencing of extremely halophilic archaea reveals strategies for static and dynamic osmo-response.</title>
        <authorList>
            <person name="Becker E.A."/>
            <person name="Seitzer P.M."/>
            <person name="Tritt A."/>
            <person name="Larsen D."/>
            <person name="Krusor M."/>
            <person name="Yao A.I."/>
            <person name="Wu D."/>
            <person name="Madern D."/>
            <person name="Eisen J.A."/>
            <person name="Darling A.E."/>
            <person name="Facciotti M.T."/>
        </authorList>
    </citation>
    <scope>NUCLEOTIDE SEQUENCE [LARGE SCALE GENOMIC DNA]</scope>
    <source>
        <strain evidence="4 5">DSM 8989</strain>
    </source>
</reference>
<dbReference type="InterPro" id="IPR036388">
    <property type="entry name" value="WH-like_DNA-bd_sf"/>
</dbReference>
<dbReference type="SUPFAM" id="SSF159071">
    <property type="entry name" value="TrmB C-terminal domain-like"/>
    <property type="match status" value="1"/>
</dbReference>
<dbReference type="Proteomes" id="UP000011625">
    <property type="component" value="Unassembled WGS sequence"/>
</dbReference>
<dbReference type="OrthoDB" id="201002at2157"/>
<feature type="domain" description="Transcription regulator TrmB C-terminal" evidence="3">
    <location>
        <begin position="109"/>
        <end position="348"/>
    </location>
</feature>
<dbReference type="Pfam" id="PF01978">
    <property type="entry name" value="TrmB"/>
    <property type="match status" value="1"/>
</dbReference>
<evidence type="ECO:0000313" key="5">
    <source>
        <dbReference type="Proteomes" id="UP000011625"/>
    </source>
</evidence>
<name>M0N3L7_9EURY</name>
<dbReference type="Gene3D" id="2.30.30.690">
    <property type="match status" value="1"/>
</dbReference>
<accession>M0N3L7</accession>
<dbReference type="PANTHER" id="PTHR34293:SF1">
    <property type="entry name" value="HTH-TYPE TRANSCRIPTIONAL REGULATOR TRMBL2"/>
    <property type="match status" value="1"/>
</dbReference>
<evidence type="ECO:0000259" key="3">
    <source>
        <dbReference type="Pfam" id="PF11495"/>
    </source>
</evidence>
<organism evidence="4 5">
    <name type="scientific">Halococcus salifodinae DSM 8989</name>
    <dbReference type="NCBI Taxonomy" id="1227456"/>
    <lineage>
        <taxon>Archaea</taxon>
        <taxon>Methanobacteriati</taxon>
        <taxon>Methanobacteriota</taxon>
        <taxon>Stenosarchaea group</taxon>
        <taxon>Halobacteria</taxon>
        <taxon>Halobacteriales</taxon>
        <taxon>Halococcaceae</taxon>
        <taxon>Halococcus</taxon>
    </lineage>
</organism>
<evidence type="ECO:0000259" key="2">
    <source>
        <dbReference type="Pfam" id="PF01978"/>
    </source>
</evidence>
<dbReference type="Gene3D" id="1.10.10.10">
    <property type="entry name" value="Winged helix-like DNA-binding domain superfamily/Winged helix DNA-binding domain"/>
    <property type="match status" value="1"/>
</dbReference>
<comment type="similarity">
    <text evidence="1">Belongs to the transcriptional regulator TrmB family.</text>
</comment>
<dbReference type="InterPro" id="IPR021586">
    <property type="entry name" value="Tscrpt_reg_TrmB_C"/>
</dbReference>
<dbReference type="AlphaFoldDB" id="M0N3L7"/>
<dbReference type="EMBL" id="AOME01000068">
    <property type="protein sequence ID" value="EMA51300.1"/>
    <property type="molecule type" value="Genomic_DNA"/>
</dbReference>